<dbReference type="RefSeq" id="WP_138153371.1">
    <property type="nucleotide sequence ID" value="NZ_VANU01000005.1"/>
</dbReference>
<dbReference type="SUPFAM" id="SSF117074">
    <property type="entry name" value="Hypothetical protein PA1324"/>
    <property type="match status" value="1"/>
</dbReference>
<evidence type="ECO:0000313" key="2">
    <source>
        <dbReference type="Proteomes" id="UP000308901"/>
    </source>
</evidence>
<organism evidence="1 2">
    <name type="scientific">Arcobacter arenosus</name>
    <dbReference type="NCBI Taxonomy" id="2576037"/>
    <lineage>
        <taxon>Bacteria</taxon>
        <taxon>Pseudomonadati</taxon>
        <taxon>Campylobacterota</taxon>
        <taxon>Epsilonproteobacteria</taxon>
        <taxon>Campylobacterales</taxon>
        <taxon>Arcobacteraceae</taxon>
        <taxon>Arcobacter</taxon>
    </lineage>
</organism>
<comment type="caution">
    <text evidence="1">The sequence shown here is derived from an EMBL/GenBank/DDBJ whole genome shotgun (WGS) entry which is preliminary data.</text>
</comment>
<protein>
    <submittedName>
        <fullName evidence="1">Uncharacterized protein</fullName>
    </submittedName>
</protein>
<sequence length="860" mass="93443">MLSIEKYEQNINLDNLMSSNEIKELILRDFQKGKTITIELSSNISYMSELTNDGKDLTLTFNDNAQTFKIVLKGMVEILNSNDGTDLIKLIETDTEKTYSISDLASAMEASAAGGEVLTQGDGTQNPAQNNELTFENTPALAGRLDTNNEFTQNGFFPLIENLNQNNNETNVFYSGKLIDGYISGSTVFIDANNNGILDAGEKSTTTDANGDFSFSGLTQTELEAGPIVAFGGTDISTGLPFEGFYTAPNGSTTVSPLSTLMHELVKDGLTENEAESLIANTFGLVTNIDLLNYDPIQEQNPQVQAIAVQIANLVNLSAALLSNVEGQDELDASLIAFDSFAQILQDNPNFDLSNPADIEKFLREITNNNPSLDFEDISSNIANINLQVEQAVDAQDPFATMAEIQRIQAEDLENKFTSNDAPNTTEEVNIIEENDLNDVTIGGTEIVDYNYTGSVAGNATDINGDDIEYSYAGNLNISLSTTNTVIVSALNNPSPEFTQVLKTYFFEFVSNPLVSAVIDDSQKLQEIEAFLLEPTTSITDAITYLNNLTQVNIDLTTGEFTIEGIVSEKYVNLLQTNNALIIDMQSDGTYTLNSPYFNLLTPNEKLEISFDYQSSDGMLVDVSTVSLIVNGGNEAPVITVEEPIMSALSESDFADNSSGIPNYYKIISLEEVYNLLGVEDVDDVSLTVSLDDGKSTFTINGTDVTGDTNGVFQLRDGVYNSNWANQGANENDLVIYSEEIDSLDENQTMNITFDVKAYDGTDFSEAKTVSVAVSGENDIPVITVEEPIMSALSESDFADNSSGIPNYYKIISLEEVYNLLGVEDVDDVSLTVSLDDGKSTFTINGTDVTGDTNGVFQLR</sequence>
<name>A0A5R8XZS1_9BACT</name>
<keyword evidence="2" id="KW-1185">Reference proteome</keyword>
<dbReference type="Proteomes" id="UP000308901">
    <property type="component" value="Unassembled WGS sequence"/>
</dbReference>
<accession>A0A5R8XZS1</accession>
<dbReference type="OrthoDB" id="468094at2"/>
<proteinExistence type="predicted"/>
<gene>
    <name evidence="1" type="ORF">FDK22_11370</name>
</gene>
<dbReference type="InterPro" id="IPR010221">
    <property type="entry name" value="VCBS_dom"/>
</dbReference>
<dbReference type="AlphaFoldDB" id="A0A5R8XZS1"/>
<feature type="non-terminal residue" evidence="1">
    <location>
        <position position="860"/>
    </location>
</feature>
<dbReference type="EMBL" id="VANU01000005">
    <property type="protein sequence ID" value="TLP37117.1"/>
    <property type="molecule type" value="Genomic_DNA"/>
</dbReference>
<dbReference type="NCBIfam" id="TIGR01965">
    <property type="entry name" value="VCBS_repeat"/>
    <property type="match status" value="1"/>
</dbReference>
<evidence type="ECO:0000313" key="1">
    <source>
        <dbReference type="EMBL" id="TLP37117.1"/>
    </source>
</evidence>
<reference evidence="1 2" key="1">
    <citation type="submission" date="2019-05" db="EMBL/GenBank/DDBJ databases">
        <title>Arcobacter sp. nov., isolated from sea sediment.</title>
        <authorList>
            <person name="Kim W."/>
        </authorList>
    </citation>
    <scope>NUCLEOTIDE SEQUENCE [LARGE SCALE GENOMIC DNA]</scope>
    <source>
        <strain evidence="1 2">CAU 1517</strain>
    </source>
</reference>